<evidence type="ECO:0000313" key="2">
    <source>
        <dbReference type="EMBL" id="GAA4166170.1"/>
    </source>
</evidence>
<organism evidence="2 3">
    <name type="scientific">Gryllotalpicola daejeonensis</name>
    <dbReference type="NCBI Taxonomy" id="993087"/>
    <lineage>
        <taxon>Bacteria</taxon>
        <taxon>Bacillati</taxon>
        <taxon>Actinomycetota</taxon>
        <taxon>Actinomycetes</taxon>
        <taxon>Micrococcales</taxon>
        <taxon>Microbacteriaceae</taxon>
        <taxon>Gryllotalpicola</taxon>
    </lineage>
</organism>
<keyword evidence="3" id="KW-1185">Reference proteome</keyword>
<accession>A0ABP7ZNP6</accession>
<reference evidence="2" key="1">
    <citation type="journal article" date="2014" name="Int. J. Syst. Evol. Microbiol.">
        <title>Complete genome of a new Firmicutes species belonging to the dominant human colonic microbiota ('Ruminococcus bicirculans') reveals two chromosomes and a selective capacity to utilize plant glucans.</title>
        <authorList>
            <consortium name="NISC Comparative Sequencing Program"/>
            <person name="Wegmann U."/>
            <person name="Louis P."/>
            <person name="Goesmann A."/>
            <person name="Henrissat B."/>
            <person name="Duncan S.H."/>
            <person name="Flint H.J."/>
        </authorList>
    </citation>
    <scope>NUCLEOTIDE SEQUENCE</scope>
    <source>
        <strain evidence="2">JCM 17590</strain>
    </source>
</reference>
<feature type="domain" description="Polysaccharide pyruvyl transferase" evidence="1">
    <location>
        <begin position="13"/>
        <end position="261"/>
    </location>
</feature>
<protein>
    <recommendedName>
        <fullName evidence="1">Polysaccharide pyruvyl transferase domain-containing protein</fullName>
    </recommendedName>
</protein>
<reference evidence="2" key="2">
    <citation type="submission" date="2023-12" db="EMBL/GenBank/DDBJ databases">
        <authorList>
            <person name="Sun Q."/>
            <person name="Inoue M."/>
        </authorList>
    </citation>
    <scope>NUCLEOTIDE SEQUENCE</scope>
    <source>
        <strain evidence="2">JCM 17590</strain>
    </source>
</reference>
<dbReference type="Proteomes" id="UP001415169">
    <property type="component" value="Unassembled WGS sequence"/>
</dbReference>
<dbReference type="RefSeq" id="WP_344792739.1">
    <property type="nucleotide sequence ID" value="NZ_BAABBV010000002.1"/>
</dbReference>
<comment type="caution">
    <text evidence="2">The sequence shown here is derived from an EMBL/GenBank/DDBJ whole genome shotgun (WGS) entry which is preliminary data.</text>
</comment>
<gene>
    <name evidence="2" type="ORF">GCM10022286_30400</name>
</gene>
<dbReference type="Pfam" id="PF04230">
    <property type="entry name" value="PS_pyruv_trans"/>
    <property type="match status" value="1"/>
</dbReference>
<name>A0ABP7ZNP6_9MICO</name>
<dbReference type="InterPro" id="IPR007345">
    <property type="entry name" value="Polysacch_pyruvyl_Trfase"/>
</dbReference>
<proteinExistence type="predicted"/>
<evidence type="ECO:0000259" key="1">
    <source>
        <dbReference type="Pfam" id="PF04230"/>
    </source>
</evidence>
<evidence type="ECO:0000313" key="3">
    <source>
        <dbReference type="Proteomes" id="UP001415169"/>
    </source>
</evidence>
<sequence>MIVLVDPGLKSTNLGDQIISDAVHREFVNPLRAAGVDVQTIPMHGHLSDDSRALLREADEVVVSGTNLLADNMRFRSPWQWAKKDIELTRGKLTTFGVGWWQYQTGGIDPFSARWLRSLSSGRPWAVRDEYSARRLAAAKVRALHTSCPTLWGVTRQNLPGGQRRVIATFTDYNQDPLADRRLIDLLETRFEEVLYWPQGPGDERYLRSIAGDEVRLIPPELAAFDAELREPSTAYVGLRLHGGIRAMQQGVPTLILSIDNRAREIARSVGLVAPSRHALDRIAALLDSPQPKTLHLPRVEIDAWRAQWVAS</sequence>
<dbReference type="EMBL" id="BAABBV010000002">
    <property type="protein sequence ID" value="GAA4166170.1"/>
    <property type="molecule type" value="Genomic_DNA"/>
</dbReference>